<evidence type="ECO:0000256" key="4">
    <source>
        <dbReference type="ARBA" id="ARBA00023054"/>
    </source>
</evidence>
<dbReference type="Gene3D" id="1.10.287.1490">
    <property type="match status" value="2"/>
</dbReference>
<evidence type="ECO:0000256" key="3">
    <source>
        <dbReference type="ARBA" id="ARBA00022840"/>
    </source>
</evidence>
<feature type="binding site" evidence="6">
    <location>
        <begin position="32"/>
        <end position="39"/>
    </location>
    <ligand>
        <name>ATP</name>
        <dbReference type="ChEBI" id="CHEBI:30616"/>
    </ligand>
</feature>
<dbReference type="Gene3D" id="1.20.1060.20">
    <property type="match status" value="1"/>
</dbReference>
<dbReference type="RefSeq" id="WP_054963765.1">
    <property type="nucleotide sequence ID" value="NZ_LJCQ01000021.1"/>
</dbReference>
<dbReference type="GO" id="GO:0007059">
    <property type="term" value="P:chromosome segregation"/>
    <property type="evidence" value="ECO:0007669"/>
    <property type="project" value="UniProtKB-UniRule"/>
</dbReference>
<feature type="coiled-coil region" evidence="6">
    <location>
        <begin position="153"/>
        <end position="201"/>
    </location>
</feature>
<comment type="subcellular location">
    <subcellularLocation>
        <location evidence="6">Cytoplasm</location>
    </subcellularLocation>
</comment>
<keyword evidence="2 6" id="KW-0547">Nucleotide-binding</keyword>
<comment type="caution">
    <text evidence="8">The sequence shown here is derived from an EMBL/GenBank/DDBJ whole genome shotgun (WGS) entry which is preliminary data.</text>
</comment>
<accession>A0A0P9EU05</accession>
<dbReference type="PATRIC" id="fig|507754.4.peg.1513"/>
<dbReference type="GO" id="GO:0007062">
    <property type="term" value="P:sister chromatid cohesion"/>
    <property type="evidence" value="ECO:0007669"/>
    <property type="project" value="InterPro"/>
</dbReference>
<dbReference type="EMBL" id="LJCQ01000021">
    <property type="protein sequence ID" value="KPV47639.1"/>
    <property type="molecule type" value="Genomic_DNA"/>
</dbReference>
<dbReference type="PANTHER" id="PTHR18937">
    <property type="entry name" value="STRUCTURAL MAINTENANCE OF CHROMOSOMES SMC FAMILY MEMBER"/>
    <property type="match status" value="1"/>
</dbReference>
<proteinExistence type="inferred from homology"/>
<dbReference type="PIRSF" id="PIRSF005719">
    <property type="entry name" value="SMC"/>
    <property type="match status" value="1"/>
</dbReference>
<feature type="domain" description="SMC hinge" evidence="7">
    <location>
        <begin position="513"/>
        <end position="631"/>
    </location>
</feature>
<dbReference type="Gene3D" id="3.40.50.300">
    <property type="entry name" value="P-loop containing nucleotide triphosphate hydrolases"/>
    <property type="match status" value="2"/>
</dbReference>
<comment type="similarity">
    <text evidence="6">Belongs to the SMC family.</text>
</comment>
<evidence type="ECO:0000256" key="2">
    <source>
        <dbReference type="ARBA" id="ARBA00022741"/>
    </source>
</evidence>
<gene>
    <name evidence="6" type="primary">smc</name>
    <name evidence="8" type="ORF">SE19_00185</name>
</gene>
<dbReference type="GO" id="GO:0003677">
    <property type="term" value="F:DNA binding"/>
    <property type="evidence" value="ECO:0007669"/>
    <property type="project" value="UniProtKB-UniRule"/>
</dbReference>
<dbReference type="SMART" id="SM00968">
    <property type="entry name" value="SMC_hinge"/>
    <property type="match status" value="1"/>
</dbReference>
<organism evidence="8 9">
    <name type="scientific">Acidiplasma aeolicum</name>
    <dbReference type="NCBI Taxonomy" id="507754"/>
    <lineage>
        <taxon>Archaea</taxon>
        <taxon>Methanobacteriati</taxon>
        <taxon>Thermoplasmatota</taxon>
        <taxon>Thermoplasmata</taxon>
        <taxon>Thermoplasmatales</taxon>
        <taxon>Ferroplasmaceae</taxon>
        <taxon>Acidiplasma</taxon>
    </lineage>
</organism>
<dbReference type="SUPFAM" id="SSF52540">
    <property type="entry name" value="P-loop containing nucleoside triphosphate hydrolases"/>
    <property type="match status" value="1"/>
</dbReference>
<dbReference type="Pfam" id="PF06470">
    <property type="entry name" value="SMC_hinge"/>
    <property type="match status" value="1"/>
</dbReference>
<dbReference type="InterPro" id="IPR010935">
    <property type="entry name" value="SMC_hinge"/>
</dbReference>
<dbReference type="Proteomes" id="UP000050515">
    <property type="component" value="Unassembled WGS sequence"/>
</dbReference>
<dbReference type="InterPro" id="IPR002371">
    <property type="entry name" value="FlgK"/>
</dbReference>
<dbReference type="InterPro" id="IPR003395">
    <property type="entry name" value="RecF/RecN/SMC_N"/>
</dbReference>
<evidence type="ECO:0000256" key="6">
    <source>
        <dbReference type="HAMAP-Rule" id="MF_01894"/>
    </source>
</evidence>
<sequence length="1165" mass="134182">MIIESIEMENFKSYGKKVTVRLKDGFTVIIGPNGSGKSNLGDAMLFVLGAKSNKAIRVDRAADFIHKSDPPLKRCSVTLTISEGDKKYTLSREIVNNGNEIKSNYYLNGKRARYLDVLKLIDSFHIYLDSYSFVLQGDINNIIKMSGAERRKLIESMAGIESYKERIENAKNDINGLNENINILDAKISEIKHNLDRLNIDRENARKYSNLKKEIDDMNAYLKLKDLENIEGEINLYKNDVKRLDSELNKLNIRLKELNDNKNKTQENIREIEKKLNDLGGSEVLKLRKEIEETTREIATINAGINTHRENIDSYEMQIKASKDSMEFQKNELQNKLREKKNYESYIKTDENNINKISAELEKFRQENYANSKKLRDLNEKLKSIDDSINSINSEIEEKNALINDIGEKISVKKREISIKEDSYRDLQLKVKDLKWKIEASQDNINEYSKEINLINSRFIDLRNKVSSLSRNKSDNDQKIRELEKQLRGLNYSGGMSPAVKEIHNIMEHGTIPGIYGELKNLIEYDEKYGNAVIVSGGARLRAIVVDDDYAAERCINILKEKKLGRLTFIPLNKIMAPKDHEKSEKLVRDGISIGFIRDFVRYDEKFKRAVMYCFADTLLFDNIENARKHMGGVRIVTLDGEIFEASGSITGGYLKNDEILYNRITKEIASLENENIIIDGELKNANSELGNVSSQLTDLTRKRDVETANLESNKNLLGESEKSLQSYNDSIETLKMEIAELTDNLKNIEVDLRELRLKAYKNNREKEEIFKQLKEINPENMEIEKQIESELNRANAEYKSHSDTLITINNDIKHFEQRITELDEKIGNYKKSLEEKSKELQDLKNDLDKKNNALNELRAREYEIDSKSRDLYNKKVELNDALDRILIDIRNTEDGINKKNILITSLNAKIDALIEKSNEIHNEIIDADIPDFKLTVREIREKIAHNENEIVSLGPINQKAIQEYDDEYSKYSENIEKYDTLKRERESLIDMQNKIIEEEKKTFLDLFDGINKNFKEIYYRLTGGEATLEITSRDDPLNSEIYIKAMPKGKYMIKIDALSGGEKSVAVLALILAFQNEKPSPVYYLDEVDMFLDGYNAEQVGKLFRENSKKAQVIMVSLKKAVSKFATNIIGVTTDGHGNTKIVEKYMEEDDGEKRDSQGDNKAR</sequence>
<dbReference type="GO" id="GO:0005694">
    <property type="term" value="C:chromosome"/>
    <property type="evidence" value="ECO:0007669"/>
    <property type="project" value="InterPro"/>
</dbReference>
<dbReference type="SUPFAM" id="SSF75553">
    <property type="entry name" value="Smc hinge domain"/>
    <property type="match status" value="1"/>
</dbReference>
<dbReference type="AlphaFoldDB" id="A0A0P9EU05"/>
<evidence type="ECO:0000313" key="9">
    <source>
        <dbReference type="Proteomes" id="UP000050515"/>
    </source>
</evidence>
<comment type="function">
    <text evidence="6">Required for chromosome condensation and partitioning.</text>
</comment>
<dbReference type="GO" id="GO:0006260">
    <property type="term" value="P:DNA replication"/>
    <property type="evidence" value="ECO:0007669"/>
    <property type="project" value="UniProtKB-UniRule"/>
</dbReference>
<evidence type="ECO:0000256" key="5">
    <source>
        <dbReference type="ARBA" id="ARBA00023125"/>
    </source>
</evidence>
<keyword evidence="5 6" id="KW-0238">DNA-binding</keyword>
<reference evidence="8 9" key="1">
    <citation type="submission" date="2015-09" db="EMBL/GenBank/DDBJ databases">
        <title>Draft genome sequence of Acidiplasma aeolicum DSM 18409.</title>
        <authorList>
            <person name="Hemp J."/>
        </authorList>
    </citation>
    <scope>NUCLEOTIDE SEQUENCE [LARGE SCALE GENOMIC DNA]</scope>
    <source>
        <strain evidence="8 9">V</strain>
    </source>
</reference>
<dbReference type="InterPro" id="IPR011890">
    <property type="entry name" value="SMC_prok"/>
</dbReference>
<comment type="subunit">
    <text evidence="6">Homodimer.</text>
</comment>
<feature type="coiled-coil region" evidence="6">
    <location>
        <begin position="424"/>
        <end position="486"/>
    </location>
</feature>
<feature type="coiled-coil region" evidence="6">
    <location>
        <begin position="227"/>
        <end position="395"/>
    </location>
</feature>
<dbReference type="GO" id="GO:0005524">
    <property type="term" value="F:ATP binding"/>
    <property type="evidence" value="ECO:0007669"/>
    <property type="project" value="UniProtKB-UniRule"/>
</dbReference>
<dbReference type="InterPro" id="IPR027417">
    <property type="entry name" value="P-loop_NTPase"/>
</dbReference>
<comment type="domain">
    <text evidence="6">Contains large globular domains required for ATP hydrolysis at each terminus and a third globular domain forming a flexible hinge near the middle of the molecule. These domains are separated by coiled-coil structures.</text>
</comment>
<name>A0A0P9EU05_9ARCH</name>
<keyword evidence="1 6" id="KW-0963">Cytoplasm</keyword>
<dbReference type="GO" id="GO:0016887">
    <property type="term" value="F:ATP hydrolysis activity"/>
    <property type="evidence" value="ECO:0007669"/>
    <property type="project" value="InterPro"/>
</dbReference>
<dbReference type="HAMAP" id="MF_01894">
    <property type="entry name" value="Smc_prok"/>
    <property type="match status" value="1"/>
</dbReference>
<feature type="coiled-coil region" evidence="6">
    <location>
        <begin position="785"/>
        <end position="861"/>
    </location>
</feature>
<evidence type="ECO:0000313" key="8">
    <source>
        <dbReference type="EMBL" id="KPV47639.1"/>
    </source>
</evidence>
<dbReference type="GO" id="GO:0030261">
    <property type="term" value="P:chromosome condensation"/>
    <property type="evidence" value="ECO:0007669"/>
    <property type="project" value="InterPro"/>
</dbReference>
<keyword evidence="3 6" id="KW-0067">ATP-binding</keyword>
<protein>
    <recommendedName>
        <fullName evidence="6">Chromosome partition protein Smc</fullName>
    </recommendedName>
</protein>
<dbReference type="Gene3D" id="3.30.70.1620">
    <property type="match status" value="1"/>
</dbReference>
<evidence type="ECO:0000256" key="1">
    <source>
        <dbReference type="ARBA" id="ARBA00022490"/>
    </source>
</evidence>
<keyword evidence="4 6" id="KW-0175">Coiled coil</keyword>
<dbReference type="GO" id="GO:0005198">
    <property type="term" value="F:structural molecule activity"/>
    <property type="evidence" value="ECO:0007669"/>
    <property type="project" value="InterPro"/>
</dbReference>
<dbReference type="InterPro" id="IPR024704">
    <property type="entry name" value="SMC"/>
</dbReference>
<dbReference type="InterPro" id="IPR036277">
    <property type="entry name" value="SMC_hinge_sf"/>
</dbReference>
<dbReference type="PRINTS" id="PR01005">
    <property type="entry name" value="FLGHOOKAP1"/>
</dbReference>
<dbReference type="Pfam" id="PF02463">
    <property type="entry name" value="SMC_N"/>
    <property type="match status" value="1"/>
</dbReference>
<feature type="coiled-coil region" evidence="6">
    <location>
        <begin position="655"/>
        <end position="759"/>
    </location>
</feature>
<evidence type="ECO:0000259" key="7">
    <source>
        <dbReference type="SMART" id="SM00968"/>
    </source>
</evidence>
<dbReference type="GO" id="GO:0005737">
    <property type="term" value="C:cytoplasm"/>
    <property type="evidence" value="ECO:0007669"/>
    <property type="project" value="UniProtKB-SubCell"/>
</dbReference>
<feature type="coiled-coil region" evidence="6">
    <location>
        <begin position="962"/>
        <end position="1002"/>
    </location>
</feature>
<dbReference type="NCBIfam" id="TIGR02169">
    <property type="entry name" value="SMC_prok_A"/>
    <property type="match status" value="1"/>
</dbReference>